<evidence type="ECO:0000313" key="8">
    <source>
        <dbReference type="Proteomes" id="UP000826300"/>
    </source>
</evidence>
<feature type="domain" description="OmpA-like" evidence="6">
    <location>
        <begin position="196"/>
        <end position="314"/>
    </location>
</feature>
<evidence type="ECO:0000256" key="5">
    <source>
        <dbReference type="SAM" id="MobiDB-lite"/>
    </source>
</evidence>
<dbReference type="GO" id="GO:0009279">
    <property type="term" value="C:cell outer membrane"/>
    <property type="evidence" value="ECO:0007669"/>
    <property type="project" value="UniProtKB-SubCell"/>
</dbReference>
<dbReference type="SUPFAM" id="SSF103088">
    <property type="entry name" value="OmpA-like"/>
    <property type="match status" value="1"/>
</dbReference>
<reference evidence="7" key="1">
    <citation type="submission" date="2021-02" db="EMBL/GenBank/DDBJ databases">
        <title>Rhodobacter shimadae sp. nov., an aerobic anoxygenic phototrophic bacterium isolated from a hot spring.</title>
        <authorList>
            <person name="Muramatsu S."/>
            <person name="Haruta S."/>
            <person name="Hirose S."/>
            <person name="Hanada S."/>
        </authorList>
    </citation>
    <scope>NUCLEOTIDE SEQUENCE</scope>
    <source>
        <strain evidence="7">N10</strain>
    </source>
</reference>
<dbReference type="Proteomes" id="UP000826300">
    <property type="component" value="Chromosome"/>
</dbReference>
<dbReference type="InterPro" id="IPR036737">
    <property type="entry name" value="OmpA-like_sf"/>
</dbReference>
<evidence type="ECO:0000259" key="6">
    <source>
        <dbReference type="PROSITE" id="PS51123"/>
    </source>
</evidence>
<evidence type="ECO:0000256" key="2">
    <source>
        <dbReference type="ARBA" id="ARBA00023136"/>
    </source>
</evidence>
<dbReference type="KEGG" id="nsm:JO391_16920"/>
<sequence>MLLCLAAAGPALAIDLAPPARVTATTTEAPGSYLVPLGPWTAAGIPGQEVEGTVTRTAWSLPLDGQTTLALLDTLRQKMRDEGFVTVFDCADDGCGGFDFRYSTTVLPEPAMHVDLGDYRFVSARREGTDGTDWLTLLVSRSQAEGHVQVVTVTPLGTPPPARPAAVSQPEPAVTPPPSEAVTAPPDAARADSGDLVARGSVVLEGLAFQSGKAALTDPAAPALQDLADWLKAQPGRRVTLVGHTDASGSLAANVTLSRQRAAAVRQVLIDRYGIPAAQVSAEGVGPLAPRASNETDEGRAQNRRVEAVLAPTQ</sequence>
<protein>
    <submittedName>
        <fullName evidence="7">OmpA family protein</fullName>
    </submittedName>
</protein>
<dbReference type="EMBL" id="CP069370">
    <property type="protein sequence ID" value="QYZ72013.1"/>
    <property type="molecule type" value="Genomic_DNA"/>
</dbReference>
<evidence type="ECO:0000256" key="4">
    <source>
        <dbReference type="PROSITE-ProRule" id="PRU00473"/>
    </source>
</evidence>
<evidence type="ECO:0000313" key="7">
    <source>
        <dbReference type="EMBL" id="QYZ72013.1"/>
    </source>
</evidence>
<comment type="subcellular location">
    <subcellularLocation>
        <location evidence="1">Cell outer membrane</location>
    </subcellularLocation>
</comment>
<dbReference type="PANTHER" id="PTHR30329:SF21">
    <property type="entry name" value="LIPOPROTEIN YIAD-RELATED"/>
    <property type="match status" value="1"/>
</dbReference>
<dbReference type="AlphaFoldDB" id="A0A8G1EF11"/>
<evidence type="ECO:0000256" key="1">
    <source>
        <dbReference type="ARBA" id="ARBA00004442"/>
    </source>
</evidence>
<dbReference type="InterPro" id="IPR006664">
    <property type="entry name" value="OMP_bac"/>
</dbReference>
<dbReference type="PANTHER" id="PTHR30329">
    <property type="entry name" value="STATOR ELEMENT OF FLAGELLAR MOTOR COMPLEX"/>
    <property type="match status" value="1"/>
</dbReference>
<gene>
    <name evidence="7" type="ORF">JO391_16920</name>
</gene>
<dbReference type="Gene3D" id="3.30.1330.60">
    <property type="entry name" value="OmpA-like domain"/>
    <property type="match status" value="1"/>
</dbReference>
<organism evidence="7 8">
    <name type="scientific">Neotabrizicola shimadae</name>
    <dbReference type="NCBI Taxonomy" id="2807096"/>
    <lineage>
        <taxon>Bacteria</taxon>
        <taxon>Pseudomonadati</taxon>
        <taxon>Pseudomonadota</taxon>
        <taxon>Alphaproteobacteria</taxon>
        <taxon>Rhodobacterales</taxon>
        <taxon>Paracoccaceae</taxon>
        <taxon>Neotabrizicola</taxon>
    </lineage>
</organism>
<keyword evidence="2 4" id="KW-0472">Membrane</keyword>
<dbReference type="InterPro" id="IPR006665">
    <property type="entry name" value="OmpA-like"/>
</dbReference>
<name>A0A8G1EF11_9RHOB</name>
<dbReference type="PRINTS" id="PR01021">
    <property type="entry name" value="OMPADOMAIN"/>
</dbReference>
<keyword evidence="8" id="KW-1185">Reference proteome</keyword>
<proteinExistence type="predicted"/>
<evidence type="ECO:0000256" key="3">
    <source>
        <dbReference type="ARBA" id="ARBA00023237"/>
    </source>
</evidence>
<accession>A0A8G1EF11</accession>
<feature type="region of interest" description="Disordered" evidence="5">
    <location>
        <begin position="284"/>
        <end position="314"/>
    </location>
</feature>
<dbReference type="PROSITE" id="PS51123">
    <property type="entry name" value="OMPA_2"/>
    <property type="match status" value="1"/>
</dbReference>
<dbReference type="CDD" id="cd07185">
    <property type="entry name" value="OmpA_C-like"/>
    <property type="match status" value="1"/>
</dbReference>
<keyword evidence="3" id="KW-0998">Cell outer membrane</keyword>
<feature type="region of interest" description="Disordered" evidence="5">
    <location>
        <begin position="155"/>
        <end position="192"/>
    </location>
</feature>
<feature type="compositionally biased region" description="Basic and acidic residues" evidence="5">
    <location>
        <begin position="297"/>
        <end position="307"/>
    </location>
</feature>
<dbReference type="InterPro" id="IPR050330">
    <property type="entry name" value="Bact_OuterMem_StrucFunc"/>
</dbReference>
<dbReference type="Pfam" id="PF00691">
    <property type="entry name" value="OmpA"/>
    <property type="match status" value="1"/>
</dbReference>